<keyword evidence="3" id="KW-0472">Membrane</keyword>
<evidence type="ECO:0000313" key="6">
    <source>
        <dbReference type="Proteomes" id="UP000053095"/>
    </source>
</evidence>
<feature type="transmembrane region" description="Helical" evidence="3">
    <location>
        <begin position="94"/>
        <end position="114"/>
    </location>
</feature>
<keyword evidence="6" id="KW-1185">Reference proteome</keyword>
<evidence type="ECO:0000256" key="2">
    <source>
        <dbReference type="ARBA" id="ARBA00006727"/>
    </source>
</evidence>
<feature type="transmembrane region" description="Helical" evidence="3">
    <location>
        <begin position="215"/>
        <end position="235"/>
    </location>
</feature>
<gene>
    <name evidence="5" type="ORF">TCE0_044r16154</name>
</gene>
<feature type="transmembrane region" description="Helical" evidence="3">
    <location>
        <begin position="350"/>
        <end position="373"/>
    </location>
</feature>
<dbReference type="GO" id="GO:0022857">
    <property type="term" value="F:transmembrane transporter activity"/>
    <property type="evidence" value="ECO:0007669"/>
    <property type="project" value="InterPro"/>
</dbReference>
<evidence type="ECO:0000256" key="3">
    <source>
        <dbReference type="SAM" id="Phobius"/>
    </source>
</evidence>
<organism evidence="5 6">
    <name type="scientific">Talaromyces pinophilus</name>
    <name type="common">Penicillium pinophilum</name>
    <dbReference type="NCBI Taxonomy" id="128442"/>
    <lineage>
        <taxon>Eukaryota</taxon>
        <taxon>Fungi</taxon>
        <taxon>Dikarya</taxon>
        <taxon>Ascomycota</taxon>
        <taxon>Pezizomycotina</taxon>
        <taxon>Eurotiomycetes</taxon>
        <taxon>Eurotiomycetidae</taxon>
        <taxon>Eurotiales</taxon>
        <taxon>Trichocomaceae</taxon>
        <taxon>Talaromyces</taxon>
        <taxon>Talaromyces sect. Talaromyces</taxon>
    </lineage>
</organism>
<dbReference type="CDD" id="cd17352">
    <property type="entry name" value="MFS_MCT_SLC16"/>
    <property type="match status" value="1"/>
</dbReference>
<dbReference type="PROSITE" id="PS50850">
    <property type="entry name" value="MFS"/>
    <property type="match status" value="1"/>
</dbReference>
<feature type="transmembrane region" description="Helical" evidence="3">
    <location>
        <begin position="414"/>
        <end position="435"/>
    </location>
</feature>
<dbReference type="AlphaFoldDB" id="A0A478EAF2"/>
<evidence type="ECO:0000313" key="5">
    <source>
        <dbReference type="EMBL" id="GAM42302.1"/>
    </source>
</evidence>
<feature type="transmembrane region" description="Helical" evidence="3">
    <location>
        <begin position="260"/>
        <end position="281"/>
    </location>
</feature>
<dbReference type="InterPro" id="IPR036259">
    <property type="entry name" value="MFS_trans_sf"/>
</dbReference>
<reference evidence="6" key="1">
    <citation type="journal article" date="2015" name="Genome Announc.">
        <title>Draft genome sequence of Talaromyces cellulolyticus strain Y-94, a source of lignocellulosic biomass-degrading enzymes.</title>
        <authorList>
            <person name="Fujii T."/>
            <person name="Koike H."/>
            <person name="Sawayama S."/>
            <person name="Yano S."/>
            <person name="Inoue H."/>
        </authorList>
    </citation>
    <scope>NUCLEOTIDE SEQUENCE [LARGE SCALE GENOMIC DNA]</scope>
    <source>
        <strain evidence="6">Y-94</strain>
    </source>
</reference>
<feature type="transmembrane region" description="Helical" evidence="3">
    <location>
        <begin position="126"/>
        <end position="142"/>
    </location>
</feature>
<protein>
    <recommendedName>
        <fullName evidence="4">Major facilitator superfamily (MFS) profile domain-containing protein</fullName>
    </recommendedName>
</protein>
<sequence>MGSLVVIKQGRFRLNRTANNGRPLGPTSDENQEAHDLANDDSALGTSQFPEGGYEAWFVVIGSFCALFMVFGMSSSTAVFQDYFSSHQLREYSAAQIAWIFSLNLFLVFFGGIFSGRVFDAYGPRLLVTLGTLALVLSMMLLEFCTKYWHFMLIYAVLGGSGGALLMTPAFASIGHFFQRRHGLAAGIANTSGAIGGIIIPLLMRSLLPKIGFAWSSRVLGFLFLGLAIPANIFIKKRLPPLKPTTSVIPDMTALKEINFALCCAGMFFMEWGFFVPLSYISSYATSHGQGASFGYTIVALMNAGSFFGRWIPGILADRLGRFNIIILTISLCVITTLTLWLPAGNSKALLVVFAIAFGFSSGSNLGLIPACLSQLCRVEDYGRFFSTSYCLTSFATLTSLPIGGQLLTAAGGAYWGLIVFTGMSYIVALIFYTASRVTTVGWKPKTFF</sequence>
<dbReference type="InterPro" id="IPR011701">
    <property type="entry name" value="MFS"/>
</dbReference>
<evidence type="ECO:0000259" key="4">
    <source>
        <dbReference type="PROSITE" id="PS50850"/>
    </source>
</evidence>
<dbReference type="Pfam" id="PF07690">
    <property type="entry name" value="MFS_1"/>
    <property type="match status" value="1"/>
</dbReference>
<feature type="transmembrane region" description="Helical" evidence="3">
    <location>
        <begin position="293"/>
        <end position="313"/>
    </location>
</feature>
<dbReference type="Gene3D" id="1.20.1250.20">
    <property type="entry name" value="MFS general substrate transporter like domains"/>
    <property type="match status" value="2"/>
</dbReference>
<dbReference type="PANTHER" id="PTHR11360:SF177">
    <property type="entry name" value="RIBOFLAVIN TRANSPORTER MCH5"/>
    <property type="match status" value="1"/>
</dbReference>
<feature type="transmembrane region" description="Helical" evidence="3">
    <location>
        <begin position="325"/>
        <end position="344"/>
    </location>
</feature>
<feature type="transmembrane region" description="Helical" evidence="3">
    <location>
        <begin position="148"/>
        <end position="172"/>
    </location>
</feature>
<name>A0A478EAF2_TALPI</name>
<dbReference type="PANTHER" id="PTHR11360">
    <property type="entry name" value="MONOCARBOXYLATE TRANSPORTER"/>
    <property type="match status" value="1"/>
</dbReference>
<comment type="subcellular location">
    <subcellularLocation>
        <location evidence="1">Membrane</location>
        <topology evidence="1">Multi-pass membrane protein</topology>
    </subcellularLocation>
</comment>
<feature type="transmembrane region" description="Helical" evidence="3">
    <location>
        <begin position="385"/>
        <end position="408"/>
    </location>
</feature>
<evidence type="ECO:0000256" key="1">
    <source>
        <dbReference type="ARBA" id="ARBA00004141"/>
    </source>
</evidence>
<feature type="domain" description="Major facilitator superfamily (MFS) profile" evidence="4">
    <location>
        <begin position="55"/>
        <end position="440"/>
    </location>
</feature>
<dbReference type="SUPFAM" id="SSF103473">
    <property type="entry name" value="MFS general substrate transporter"/>
    <property type="match status" value="1"/>
</dbReference>
<dbReference type="InterPro" id="IPR050327">
    <property type="entry name" value="Proton-linked_MCT"/>
</dbReference>
<keyword evidence="3" id="KW-0812">Transmembrane</keyword>
<keyword evidence="3" id="KW-1133">Transmembrane helix</keyword>
<proteinExistence type="inferred from homology"/>
<feature type="transmembrane region" description="Helical" evidence="3">
    <location>
        <begin position="56"/>
        <end position="74"/>
    </location>
</feature>
<comment type="similarity">
    <text evidence="2">Belongs to the major facilitator superfamily. Monocarboxylate porter (TC 2.A.1.13) family.</text>
</comment>
<accession>A0A478EAF2</accession>
<dbReference type="Proteomes" id="UP000053095">
    <property type="component" value="Unassembled WGS sequence"/>
</dbReference>
<dbReference type="GO" id="GO:0016020">
    <property type="term" value="C:membrane"/>
    <property type="evidence" value="ECO:0007669"/>
    <property type="project" value="UniProtKB-SubCell"/>
</dbReference>
<feature type="transmembrane region" description="Helical" evidence="3">
    <location>
        <begin position="184"/>
        <end position="203"/>
    </location>
</feature>
<dbReference type="InterPro" id="IPR020846">
    <property type="entry name" value="MFS_dom"/>
</dbReference>
<dbReference type="EMBL" id="DF933840">
    <property type="protein sequence ID" value="GAM42302.1"/>
    <property type="molecule type" value="Genomic_DNA"/>
</dbReference>